<protein>
    <recommendedName>
        <fullName evidence="3">DDE Tnp4 domain-containing protein</fullName>
    </recommendedName>
</protein>
<gene>
    <name evidence="1" type="ORF">PHMEG_00031675</name>
</gene>
<reference evidence="2" key="1">
    <citation type="submission" date="2017-03" db="EMBL/GenBank/DDBJ databases">
        <title>Phytopthora megakarya and P. palmivora, two closely related causual agents of cacao black pod achieved similar genome size and gene model numbers by different mechanisms.</title>
        <authorList>
            <person name="Ali S."/>
            <person name="Shao J."/>
            <person name="Larry D.J."/>
            <person name="Kronmiller B."/>
            <person name="Shen D."/>
            <person name="Strem M.D."/>
            <person name="Melnick R.L."/>
            <person name="Guiltinan M.J."/>
            <person name="Tyler B.M."/>
            <person name="Meinhardt L.W."/>
            <person name="Bailey B.A."/>
        </authorList>
    </citation>
    <scope>NUCLEOTIDE SEQUENCE [LARGE SCALE GENOMIC DNA]</scope>
    <source>
        <strain evidence="2">zdho120</strain>
    </source>
</reference>
<evidence type="ECO:0008006" key="3">
    <source>
        <dbReference type="Google" id="ProtNLM"/>
    </source>
</evidence>
<name>A0A225V006_9STRA</name>
<sequence length="160" mass="18155">MGLPREMPRFLMLHAFLTGPWYGRDVQEIFSSANSVYSAAAILISLCGTSQPFLVRVLENFSQQVSTGCEMQVLNCGHFNEARILVECVFDKLKAHCKVLYGVTDHKKHTTNARVIRVAAIIHNLLIDIGDKLFNVKRNAAQQRKDRRDSRHVLAAFDQR</sequence>
<evidence type="ECO:0000313" key="1">
    <source>
        <dbReference type="EMBL" id="OWY97729.1"/>
    </source>
</evidence>
<proteinExistence type="predicted"/>
<organism evidence="1 2">
    <name type="scientific">Phytophthora megakarya</name>
    <dbReference type="NCBI Taxonomy" id="4795"/>
    <lineage>
        <taxon>Eukaryota</taxon>
        <taxon>Sar</taxon>
        <taxon>Stramenopiles</taxon>
        <taxon>Oomycota</taxon>
        <taxon>Peronosporomycetes</taxon>
        <taxon>Peronosporales</taxon>
        <taxon>Peronosporaceae</taxon>
        <taxon>Phytophthora</taxon>
    </lineage>
</organism>
<accession>A0A225V006</accession>
<dbReference type="EMBL" id="NBNE01010129">
    <property type="protein sequence ID" value="OWY97729.1"/>
    <property type="molecule type" value="Genomic_DNA"/>
</dbReference>
<keyword evidence="2" id="KW-1185">Reference proteome</keyword>
<dbReference type="Proteomes" id="UP000198211">
    <property type="component" value="Unassembled WGS sequence"/>
</dbReference>
<dbReference type="AlphaFoldDB" id="A0A225V006"/>
<comment type="caution">
    <text evidence="1">The sequence shown here is derived from an EMBL/GenBank/DDBJ whole genome shotgun (WGS) entry which is preliminary data.</text>
</comment>
<dbReference type="OrthoDB" id="2668416at2759"/>
<evidence type="ECO:0000313" key="2">
    <source>
        <dbReference type="Proteomes" id="UP000198211"/>
    </source>
</evidence>